<reference evidence="1" key="2">
    <citation type="submission" date="2021-01" db="UniProtKB">
        <authorList>
            <consortium name="EnsemblPlants"/>
        </authorList>
    </citation>
    <scope>IDENTIFICATION</scope>
</reference>
<dbReference type="Proteomes" id="UP000594261">
    <property type="component" value="Chromosome 4"/>
</dbReference>
<evidence type="ECO:0000313" key="2">
    <source>
        <dbReference type="Proteomes" id="UP000594261"/>
    </source>
</evidence>
<evidence type="ECO:0000313" key="1">
    <source>
        <dbReference type="EnsemblPlants" id="QL04p003169:mrna"/>
    </source>
</evidence>
<dbReference type="InParanoid" id="A0A7N2LCL1"/>
<dbReference type="Gramene" id="QL04p003169:mrna">
    <property type="protein sequence ID" value="QL04p003169:mrna"/>
    <property type="gene ID" value="QL04p003169"/>
</dbReference>
<accession>A0A7N2LCL1</accession>
<dbReference type="OMA" id="YLWASNE"/>
<sequence length="158" mass="18287">MEEVSTFNIKKTLEQGATKLVNKWQFISDKLHEDLFIRVINQNVGNGTQKTVQASFNSLFLGGVDRLVPLMNESFPELGLQAENCTEMNWIQSILFLNGFQTSEPLEVLLNRKTIYKDFLKAKYDFVKEPISDIGLEGIWKRFLKEERVFMIMDPYGV</sequence>
<reference evidence="1 2" key="1">
    <citation type="journal article" date="2016" name="G3 (Bethesda)">
        <title>First Draft Assembly and Annotation of the Genome of a California Endemic Oak Quercus lobata Nee (Fagaceae).</title>
        <authorList>
            <person name="Sork V.L."/>
            <person name="Fitz-Gibbon S.T."/>
            <person name="Puiu D."/>
            <person name="Crepeau M."/>
            <person name="Gugger P.F."/>
            <person name="Sherman R."/>
            <person name="Stevens K."/>
            <person name="Langley C.H."/>
            <person name="Pellegrini M."/>
            <person name="Salzberg S.L."/>
        </authorList>
    </citation>
    <scope>NUCLEOTIDE SEQUENCE [LARGE SCALE GENOMIC DNA]</scope>
    <source>
        <strain evidence="1 2">cv. SW786</strain>
    </source>
</reference>
<dbReference type="AlphaFoldDB" id="A0A7N2LCL1"/>
<dbReference type="PANTHER" id="PTHR32448">
    <property type="entry name" value="OS08G0158400 PROTEIN"/>
    <property type="match status" value="1"/>
</dbReference>
<organism evidence="1 2">
    <name type="scientific">Quercus lobata</name>
    <name type="common">Valley oak</name>
    <dbReference type="NCBI Taxonomy" id="97700"/>
    <lineage>
        <taxon>Eukaryota</taxon>
        <taxon>Viridiplantae</taxon>
        <taxon>Streptophyta</taxon>
        <taxon>Embryophyta</taxon>
        <taxon>Tracheophyta</taxon>
        <taxon>Spermatophyta</taxon>
        <taxon>Magnoliopsida</taxon>
        <taxon>eudicotyledons</taxon>
        <taxon>Gunneridae</taxon>
        <taxon>Pentapetalae</taxon>
        <taxon>rosids</taxon>
        <taxon>fabids</taxon>
        <taxon>Fagales</taxon>
        <taxon>Fagaceae</taxon>
        <taxon>Quercus</taxon>
    </lineage>
</organism>
<dbReference type="Gene3D" id="3.40.462.20">
    <property type="match status" value="1"/>
</dbReference>
<keyword evidence="2" id="KW-1185">Reference proteome</keyword>
<dbReference type="EMBL" id="LRBV02000004">
    <property type="status" value="NOT_ANNOTATED_CDS"/>
    <property type="molecule type" value="Genomic_DNA"/>
</dbReference>
<protein>
    <submittedName>
        <fullName evidence="1">Uncharacterized protein</fullName>
    </submittedName>
</protein>
<dbReference type="EnsemblPlants" id="QL04p003169:mrna">
    <property type="protein sequence ID" value="QL04p003169:mrna"/>
    <property type="gene ID" value="QL04p003169"/>
</dbReference>
<name>A0A7N2LCL1_QUELO</name>
<proteinExistence type="predicted"/>